<dbReference type="InterPro" id="IPR036866">
    <property type="entry name" value="RibonucZ/Hydroxyglut_hydro"/>
</dbReference>
<dbReference type="CDD" id="cd07731">
    <property type="entry name" value="ComA-like_MBL-fold"/>
    <property type="match status" value="1"/>
</dbReference>
<feature type="transmembrane region" description="Helical" evidence="6">
    <location>
        <begin position="331"/>
        <end position="351"/>
    </location>
</feature>
<name>A0AAD1C1M3_METFU</name>
<feature type="transmembrane region" description="Helical" evidence="6">
    <location>
        <begin position="419"/>
        <end position="440"/>
    </location>
</feature>
<keyword evidence="4 6" id="KW-1133">Transmembrane helix</keyword>
<feature type="transmembrane region" description="Helical" evidence="6">
    <location>
        <begin position="260"/>
        <end position="281"/>
    </location>
</feature>
<dbReference type="RefSeq" id="WP_003456206.1">
    <property type="nucleotide sequence ID" value="NZ_AJMR01000227.1"/>
</dbReference>
<dbReference type="InterPro" id="IPR004797">
    <property type="entry name" value="Competence_ComEC/Rec2"/>
</dbReference>
<evidence type="ECO:0000256" key="2">
    <source>
        <dbReference type="ARBA" id="ARBA00022475"/>
    </source>
</evidence>
<reference evidence="9" key="1">
    <citation type="submission" date="2015-05" db="EMBL/GenBank/DDBJ databases">
        <title>Draft genome sequencing of a biphenyl-degrading bacterium, Pseudomonas balearica KF707 (=NBRC110670).</title>
        <authorList>
            <person name="Kimura N."/>
            <person name="Hirose J."/>
            <person name="Watanabe T."/>
            <person name="Suenaga H."/>
            <person name="Fujihara H."/>
            <person name="Noguchi M."/>
            <person name="Hashimoto M."/>
            <person name="Shimodaira J."/>
            <person name="Tsuchikane K."/>
            <person name="Hosoyama A."/>
            <person name="Yamazoe A."/>
            <person name="Fujita N."/>
            <person name="Furukawa K."/>
        </authorList>
    </citation>
    <scope>NUCLEOTIDE SEQUENCE [LARGE SCALE GENOMIC DNA]</scope>
    <source>
        <strain evidence="9">DSM 10086 / NBRC 110670 / KF707</strain>
    </source>
</reference>
<dbReference type="EMBL" id="AP014862">
    <property type="protein sequence ID" value="BAU75107.1"/>
    <property type="molecule type" value="Genomic_DNA"/>
</dbReference>
<dbReference type="Pfam" id="PF00753">
    <property type="entry name" value="Lactamase_B"/>
    <property type="match status" value="1"/>
</dbReference>
<dbReference type="NCBIfam" id="TIGR00361">
    <property type="entry name" value="ComEC_Rec2"/>
    <property type="match status" value="1"/>
</dbReference>
<dbReference type="GO" id="GO:0005886">
    <property type="term" value="C:plasma membrane"/>
    <property type="evidence" value="ECO:0007669"/>
    <property type="project" value="UniProtKB-SubCell"/>
</dbReference>
<evidence type="ECO:0000256" key="5">
    <source>
        <dbReference type="ARBA" id="ARBA00023136"/>
    </source>
</evidence>
<keyword evidence="2" id="KW-1003">Cell membrane</keyword>
<keyword evidence="9" id="KW-1185">Reference proteome</keyword>
<evidence type="ECO:0000256" key="3">
    <source>
        <dbReference type="ARBA" id="ARBA00022692"/>
    </source>
</evidence>
<dbReference type="SMART" id="SM00849">
    <property type="entry name" value="Lactamase_B"/>
    <property type="match status" value="1"/>
</dbReference>
<evidence type="ECO:0000313" key="9">
    <source>
        <dbReference type="Proteomes" id="UP000218554"/>
    </source>
</evidence>
<dbReference type="PANTHER" id="PTHR30619:SF1">
    <property type="entry name" value="RECOMBINATION PROTEIN 2"/>
    <property type="match status" value="1"/>
</dbReference>
<dbReference type="AlphaFoldDB" id="A0AAD1C1M3"/>
<dbReference type="InterPro" id="IPR052159">
    <property type="entry name" value="Competence_DNA_uptake"/>
</dbReference>
<gene>
    <name evidence="8" type="ORF">KF707C_34190</name>
</gene>
<keyword evidence="5 6" id="KW-0472">Membrane</keyword>
<accession>A0AAD1C1M3</accession>
<dbReference type="NCBIfam" id="TIGR00360">
    <property type="entry name" value="ComEC_N-term"/>
    <property type="match status" value="1"/>
</dbReference>
<sequence length="743" mass="79918">MPVSWGLLALASGMLALRWMPALPAAGTLLLQALLGLILLRGRLWPLGLFLLGLAWACIGARIALDDRLDPALDGEIRWLEGQVAGLPAVAEGVTRFELEDVRSPRAELPTRLRLSWHGAPMVRAGERWRLAVKLKRPHGLVNPGTFDHEAWLLARRIGATGAVKAGERLRVAAGPSAWRDGLRLRLLAEDAGGRAGGLAALVLGDGSGLSVADWRLLQDTGTTHLMVISGQHISLFAGVLYGLVALLARLGLWPGRLPWLPWACGLAFAGGLGYGLLAGFDVPVQRACLMLAVVLVWRLRFRHLGLFVPLLGALCTVLLAEPLVVLQPGFWLSFGSVALLVLAFAGRLGAWRWWVTWWRAQWVMGLGLAPLMLALALPISLSGPLANLLAVPWVSLVVLPPALLGTLLLPVPGLGEGLLWLAGYALELLFQVLDCLSRQVPAWVAPQPPPWAWLLGALGALLLIAPAGLPFRGLGLALMLPVLLPPLERPPTGQADILMLDVGQGLSVLVRTRHHALLYDAGARRGDFDLGERVVVPTLRSLGLDRLDLLLVSHADNDHAGGAPAVMRGLKVDRLVSGEPGRLDVGRLAEPCQAGEQWRWDGVSFRTWHWAHADDSNDRSCVLTVEAGGERLLLTGDLGARGEAAWIASGQPLSSRWLVAGHHGSRTSSTGFFLRRVAPEGVLISRGHLNPYGHPHPRVLSRIRGLPARIHDTAEEGAVGLRLGGFGPARGAREVPVFWREK</sequence>
<evidence type="ECO:0000259" key="7">
    <source>
        <dbReference type="SMART" id="SM00849"/>
    </source>
</evidence>
<protein>
    <submittedName>
        <fullName evidence="8">DNA internalization-related competence protein ComEC/Rec2</fullName>
    </submittedName>
</protein>
<organism evidence="8 9">
    <name type="scientific">Metapseudomonas furukawaii</name>
    <name type="common">Pseudomonas furukawaii</name>
    <dbReference type="NCBI Taxonomy" id="1149133"/>
    <lineage>
        <taxon>Bacteria</taxon>
        <taxon>Pseudomonadati</taxon>
        <taxon>Pseudomonadota</taxon>
        <taxon>Gammaproteobacteria</taxon>
        <taxon>Pseudomonadales</taxon>
        <taxon>Pseudomonadaceae</taxon>
        <taxon>Metapseudomonas</taxon>
    </lineage>
</organism>
<dbReference type="Gene3D" id="3.60.15.10">
    <property type="entry name" value="Ribonuclease Z/Hydroxyacylglutathione hydrolase-like"/>
    <property type="match status" value="1"/>
</dbReference>
<evidence type="ECO:0000256" key="1">
    <source>
        <dbReference type="ARBA" id="ARBA00004651"/>
    </source>
</evidence>
<dbReference type="KEGG" id="pfuw:KF707C_34190"/>
<feature type="transmembrane region" description="Helical" evidence="6">
    <location>
        <begin position="234"/>
        <end position="254"/>
    </location>
</feature>
<feature type="transmembrane region" description="Helical" evidence="6">
    <location>
        <begin position="44"/>
        <end position="65"/>
    </location>
</feature>
<dbReference type="InterPro" id="IPR025405">
    <property type="entry name" value="DUF4131"/>
</dbReference>
<proteinExistence type="predicted"/>
<reference evidence="8 9" key="2">
    <citation type="journal article" date="2017" name="Int. J. Syst. Evol. Microbiol.">
        <title>Pseudomonas furukawaii sp. nov., a polychlorinated biphenyl-degrading bacterium isolated from biphenyl-contaminated soil in Japan.</title>
        <authorList>
            <person name="Kimura N."/>
            <person name="Watanabe T."/>
            <person name="Suenaga H."/>
            <person name="Fujihara H."/>
            <person name="Futagami T."/>
            <person name="Goto M."/>
            <person name="Hanada S."/>
            <person name="Hirose J."/>
        </authorList>
    </citation>
    <scope>NUCLEOTIDE SEQUENCE [LARGE SCALE GENOMIC DNA]</scope>
    <source>
        <strain evidence="9">DSM 10086 / NBRC 110670 / KF707</strain>
    </source>
</reference>
<dbReference type="InterPro" id="IPR035681">
    <property type="entry name" value="ComA-like_MBL"/>
</dbReference>
<feature type="transmembrane region" description="Helical" evidence="6">
    <location>
        <begin position="452"/>
        <end position="472"/>
    </location>
</feature>
<comment type="subcellular location">
    <subcellularLocation>
        <location evidence="1">Cell membrane</location>
        <topology evidence="1">Multi-pass membrane protein</topology>
    </subcellularLocation>
</comment>
<evidence type="ECO:0000256" key="6">
    <source>
        <dbReference type="SAM" id="Phobius"/>
    </source>
</evidence>
<dbReference type="InterPro" id="IPR001279">
    <property type="entry name" value="Metallo-B-lactamas"/>
</dbReference>
<dbReference type="Proteomes" id="UP000218554">
    <property type="component" value="Chromosome"/>
</dbReference>
<evidence type="ECO:0000256" key="4">
    <source>
        <dbReference type="ARBA" id="ARBA00022989"/>
    </source>
</evidence>
<keyword evidence="3 6" id="KW-0812">Transmembrane</keyword>
<dbReference type="Pfam" id="PF13567">
    <property type="entry name" value="DUF4131"/>
    <property type="match status" value="1"/>
</dbReference>
<dbReference type="Pfam" id="PF03772">
    <property type="entry name" value="Competence"/>
    <property type="match status" value="1"/>
</dbReference>
<dbReference type="PANTHER" id="PTHR30619">
    <property type="entry name" value="DNA INTERNALIZATION/COMPETENCE PROTEIN COMEC/REC2"/>
    <property type="match status" value="1"/>
</dbReference>
<dbReference type="InterPro" id="IPR004477">
    <property type="entry name" value="ComEC_N"/>
</dbReference>
<feature type="domain" description="Metallo-beta-lactamase" evidence="7">
    <location>
        <begin position="505"/>
        <end position="689"/>
    </location>
</feature>
<evidence type="ECO:0000313" key="8">
    <source>
        <dbReference type="EMBL" id="BAU75107.1"/>
    </source>
</evidence>
<dbReference type="SUPFAM" id="SSF56281">
    <property type="entry name" value="Metallo-hydrolase/oxidoreductase"/>
    <property type="match status" value="1"/>
</dbReference>
<dbReference type="GO" id="GO:0030420">
    <property type="term" value="P:establishment of competence for transformation"/>
    <property type="evidence" value="ECO:0007669"/>
    <property type="project" value="InterPro"/>
</dbReference>
<feature type="transmembrane region" description="Helical" evidence="6">
    <location>
        <begin position="302"/>
        <end position="325"/>
    </location>
</feature>